<dbReference type="AlphaFoldDB" id="A0A450T5J6"/>
<evidence type="ECO:0000313" key="6">
    <source>
        <dbReference type="EMBL" id="VFK13374.1"/>
    </source>
</evidence>
<dbReference type="PROSITE" id="PS50005">
    <property type="entry name" value="TPR"/>
    <property type="match status" value="1"/>
</dbReference>
<dbReference type="PANTHER" id="PTHR45641:SF19">
    <property type="entry name" value="NEPHROCYSTIN-3"/>
    <property type="match status" value="1"/>
</dbReference>
<evidence type="ECO:0000256" key="1">
    <source>
        <dbReference type="ARBA" id="ARBA00022737"/>
    </source>
</evidence>
<evidence type="ECO:0000256" key="3">
    <source>
        <dbReference type="PROSITE-ProRule" id="PRU00339"/>
    </source>
</evidence>
<gene>
    <name evidence="4" type="ORF">BECKFM1743A_GA0114220_102653</name>
    <name evidence="6" type="ORF">BECKFM1743B_GA0114221_102783</name>
    <name evidence="5" type="ORF">BECKFM1743C_GA0114222_103063</name>
</gene>
<dbReference type="Pfam" id="PF13424">
    <property type="entry name" value="TPR_12"/>
    <property type="match status" value="2"/>
</dbReference>
<name>A0A450T5J6_9GAMM</name>
<reference evidence="5" key="1">
    <citation type="submission" date="2019-02" db="EMBL/GenBank/DDBJ databases">
        <authorList>
            <person name="Gruber-Vodicka R. H."/>
            <person name="Seah K. B. B."/>
        </authorList>
    </citation>
    <scope>NUCLEOTIDE SEQUENCE</scope>
    <source>
        <strain evidence="4">BECK_BZ163</strain>
        <strain evidence="6">BECK_BZ164</strain>
        <strain evidence="5">BECK_BZ165</strain>
    </source>
</reference>
<dbReference type="Gene3D" id="1.25.40.10">
    <property type="entry name" value="Tetratricopeptide repeat domain"/>
    <property type="match status" value="3"/>
</dbReference>
<dbReference type="InterPro" id="IPR019734">
    <property type="entry name" value="TPR_rpt"/>
</dbReference>
<organism evidence="5">
    <name type="scientific">Candidatus Kentrum sp. FM</name>
    <dbReference type="NCBI Taxonomy" id="2126340"/>
    <lineage>
        <taxon>Bacteria</taxon>
        <taxon>Pseudomonadati</taxon>
        <taxon>Pseudomonadota</taxon>
        <taxon>Gammaproteobacteria</taxon>
        <taxon>Candidatus Kentrum</taxon>
    </lineage>
</organism>
<dbReference type="EMBL" id="CAADFL010000278">
    <property type="protein sequence ID" value="VFK13374.1"/>
    <property type="molecule type" value="Genomic_DNA"/>
</dbReference>
<dbReference type="InterPro" id="IPR011990">
    <property type="entry name" value="TPR-like_helical_dom_sf"/>
</dbReference>
<keyword evidence="2 3" id="KW-0802">TPR repeat</keyword>
<feature type="repeat" description="TPR" evidence="3">
    <location>
        <begin position="272"/>
        <end position="305"/>
    </location>
</feature>
<dbReference type="SUPFAM" id="SSF48452">
    <property type="entry name" value="TPR-like"/>
    <property type="match status" value="3"/>
</dbReference>
<evidence type="ECO:0000313" key="4">
    <source>
        <dbReference type="EMBL" id="VFJ60485.1"/>
    </source>
</evidence>
<evidence type="ECO:0000313" key="5">
    <source>
        <dbReference type="EMBL" id="VFJ62051.1"/>
    </source>
</evidence>
<dbReference type="SMART" id="SM00028">
    <property type="entry name" value="TPR"/>
    <property type="match status" value="6"/>
</dbReference>
<accession>A0A450T5J6</accession>
<proteinExistence type="predicted"/>
<protein>
    <submittedName>
        <fullName evidence="5">Tetratricopeptide repeat-containing protein</fullName>
    </submittedName>
</protein>
<dbReference type="EMBL" id="CAADEZ010000265">
    <property type="protein sequence ID" value="VFJ60485.1"/>
    <property type="molecule type" value="Genomic_DNA"/>
</dbReference>
<dbReference type="PANTHER" id="PTHR45641">
    <property type="entry name" value="TETRATRICOPEPTIDE REPEAT PROTEIN (AFU_ORTHOLOGUE AFUA_6G03870)"/>
    <property type="match status" value="1"/>
</dbReference>
<dbReference type="EMBL" id="CAADFA010000306">
    <property type="protein sequence ID" value="VFJ62051.1"/>
    <property type="molecule type" value="Genomic_DNA"/>
</dbReference>
<evidence type="ECO:0000256" key="2">
    <source>
        <dbReference type="ARBA" id="ARBA00022803"/>
    </source>
</evidence>
<keyword evidence="1" id="KW-0677">Repeat</keyword>
<sequence length="483" mass="53801">MLSTKETGVLTGRYLATYLGVISAINDGLRGSQPAAGMALASREEANLRYALSLAFDCGEYYQGQLIADTLRDYLERAGRRSERDTLVAWVRKHLPQTGDANEINNAVCAAIRQHAWSLFEQGQAQEALAQVQALLEKLQQSDSSPFQIAITQLYLGRIYYHTGRSDLALAPLQAAITGYEQLGEKQQGNLSASLGDLANAYMGLGRFDEALTASKWALALSREQGSDREIAAGLGQTAAILMDTQRYAEAEVRYREGMAIARQVGDVELETAFLQNMGFLYHQQGRYAEAVRHYQSAIRLFQTIGNRGGEMRTCGLIASAEANQDRLDEAMVWYARARELAVQRQDRRHLAITAQNLGILYQQCAEQADTDPAARDAWLEKAVALMQESLEILLEMQNQPTAAVSYYQLGMLYGMLDDLNAAEQNTRQALAIWEPLNHPHLQKGYDSLMQIARARGDEKAAVEWERKRDAKQAELERLRRGG</sequence>